<keyword evidence="4" id="KW-1185">Reference proteome</keyword>
<evidence type="ECO:0000259" key="1">
    <source>
        <dbReference type="Pfam" id="PF13681"/>
    </source>
</evidence>
<reference evidence="3 4" key="1">
    <citation type="submission" date="2017-10" db="EMBL/GenBank/DDBJ databases">
        <title>Massilia psychrophilum sp. nov., a novel purple-pigmented bacterium isolated from Tianshan glacier, Xinjiang Municipality, China.</title>
        <authorList>
            <person name="Wang H."/>
        </authorList>
    </citation>
    <scope>NUCLEOTIDE SEQUENCE [LARGE SCALE GENOMIC DNA]</scope>
    <source>
        <strain evidence="3 4">JCM 30813</strain>
    </source>
</reference>
<feature type="domain" description="Type 4 fimbrial biogenesis protein PilX N-terminal" evidence="2">
    <location>
        <begin position="8"/>
        <end position="57"/>
    </location>
</feature>
<sequence>MTRFDRTRGAALLTALFVLLALTIIGMSAAQTALNAEKSARIERDRHLAFQGAEAGLVDAERDIEGGADPASARAARFAAGSALGFVDGCGAGPAGPNLGLCAYVPAAPAWQLAELADAATAYGTFTGAVLPAGAGALPARLPRYVIELMPLVSAGEDAGQTNGNLYRITAIGFGARDSTHVVLQAFYRKVAPNAASLQ</sequence>
<evidence type="ECO:0000259" key="2">
    <source>
        <dbReference type="Pfam" id="PF14341"/>
    </source>
</evidence>
<dbReference type="EMBL" id="PDOB01000042">
    <property type="protein sequence ID" value="PIL38247.1"/>
    <property type="molecule type" value="Genomic_DNA"/>
</dbReference>
<dbReference type="Pfam" id="PF13681">
    <property type="entry name" value="PilX"/>
    <property type="match status" value="1"/>
</dbReference>
<protein>
    <submittedName>
        <fullName evidence="3">Pilus assembly protein</fullName>
    </submittedName>
</protein>
<evidence type="ECO:0000313" key="3">
    <source>
        <dbReference type="EMBL" id="PIL38247.1"/>
    </source>
</evidence>
<organism evidence="3 4">
    <name type="scientific">Massilia psychrophila</name>
    <dbReference type="NCBI Taxonomy" id="1603353"/>
    <lineage>
        <taxon>Bacteria</taxon>
        <taxon>Pseudomonadati</taxon>
        <taxon>Pseudomonadota</taxon>
        <taxon>Betaproteobacteria</taxon>
        <taxon>Burkholderiales</taxon>
        <taxon>Oxalobacteraceae</taxon>
        <taxon>Telluria group</taxon>
        <taxon>Massilia</taxon>
    </lineage>
</organism>
<dbReference type="Pfam" id="PF14341">
    <property type="entry name" value="PilX_N"/>
    <property type="match status" value="1"/>
</dbReference>
<name>A0A2G8SWS7_9BURK</name>
<dbReference type="InterPro" id="IPR025205">
    <property type="entry name" value="PilX/PilW_C"/>
</dbReference>
<proteinExistence type="predicted"/>
<dbReference type="OrthoDB" id="5405962at2"/>
<dbReference type="RefSeq" id="WP_099917522.1">
    <property type="nucleotide sequence ID" value="NZ_BMHS01000018.1"/>
</dbReference>
<dbReference type="Proteomes" id="UP000228593">
    <property type="component" value="Unassembled WGS sequence"/>
</dbReference>
<gene>
    <name evidence="3" type="ORF">CR103_19040</name>
</gene>
<feature type="domain" description="PilX/PilW C-terminal" evidence="1">
    <location>
        <begin position="130"/>
        <end position="190"/>
    </location>
</feature>
<accession>A0A2G8SWS7</accession>
<comment type="caution">
    <text evidence="3">The sequence shown here is derived from an EMBL/GenBank/DDBJ whole genome shotgun (WGS) entry which is preliminary data.</text>
</comment>
<dbReference type="InterPro" id="IPR025746">
    <property type="entry name" value="PilX_N_dom"/>
</dbReference>
<evidence type="ECO:0000313" key="4">
    <source>
        <dbReference type="Proteomes" id="UP000228593"/>
    </source>
</evidence>
<dbReference type="AlphaFoldDB" id="A0A2G8SWS7"/>